<feature type="domain" description="Penicillin-binding protein transpeptidase" evidence="4">
    <location>
        <begin position="331"/>
        <end position="598"/>
    </location>
</feature>
<comment type="similarity">
    <text evidence="2">Belongs to the transpeptidase family.</text>
</comment>
<dbReference type="GO" id="GO:0008658">
    <property type="term" value="F:penicillin binding"/>
    <property type="evidence" value="ECO:0007669"/>
    <property type="project" value="InterPro"/>
</dbReference>
<dbReference type="GO" id="GO:0071555">
    <property type="term" value="P:cell wall organization"/>
    <property type="evidence" value="ECO:0007669"/>
    <property type="project" value="TreeGrafter"/>
</dbReference>
<protein>
    <recommendedName>
        <fullName evidence="9">Penicillin-binding protein</fullName>
    </recommendedName>
</protein>
<evidence type="ECO:0000313" key="7">
    <source>
        <dbReference type="EMBL" id="OCL32069.1"/>
    </source>
</evidence>
<evidence type="ECO:0000313" key="8">
    <source>
        <dbReference type="Proteomes" id="UP000093501"/>
    </source>
</evidence>
<accession>A0A1C0AIX6</accession>
<dbReference type="InterPro" id="IPR050515">
    <property type="entry name" value="Beta-lactam/transpept"/>
</dbReference>
<feature type="domain" description="Penicillin-binding protein dimerisation" evidence="5">
    <location>
        <begin position="123"/>
        <end position="279"/>
    </location>
</feature>
<dbReference type="GO" id="GO:0046677">
    <property type="term" value="P:response to antibiotic"/>
    <property type="evidence" value="ECO:0007669"/>
    <property type="project" value="InterPro"/>
</dbReference>
<dbReference type="InterPro" id="IPR001460">
    <property type="entry name" value="PCN-bd_Tpept"/>
</dbReference>
<dbReference type="SUPFAM" id="SSF56519">
    <property type="entry name" value="Penicillin binding protein dimerisation domain"/>
    <property type="match status" value="1"/>
</dbReference>
<gene>
    <name evidence="7" type="ORF">BCR15_08225</name>
</gene>
<evidence type="ECO:0000259" key="5">
    <source>
        <dbReference type="Pfam" id="PF03717"/>
    </source>
</evidence>
<evidence type="ECO:0000259" key="4">
    <source>
        <dbReference type="Pfam" id="PF00905"/>
    </source>
</evidence>
<dbReference type="GO" id="GO:0071972">
    <property type="term" value="F:peptidoglycan L,D-transpeptidase activity"/>
    <property type="evidence" value="ECO:0007669"/>
    <property type="project" value="TreeGrafter"/>
</dbReference>
<proteinExistence type="inferred from homology"/>
<dbReference type="GO" id="GO:0005886">
    <property type="term" value="C:plasma membrane"/>
    <property type="evidence" value="ECO:0007669"/>
    <property type="project" value="TreeGrafter"/>
</dbReference>
<dbReference type="InterPro" id="IPR012338">
    <property type="entry name" value="Beta-lactam/transpept-like"/>
</dbReference>
<organism evidence="7 8">
    <name type="scientific">Tessaracoccus lapidicaptus</name>
    <dbReference type="NCBI Taxonomy" id="1427523"/>
    <lineage>
        <taxon>Bacteria</taxon>
        <taxon>Bacillati</taxon>
        <taxon>Actinomycetota</taxon>
        <taxon>Actinomycetes</taxon>
        <taxon>Propionibacteriales</taxon>
        <taxon>Propionibacteriaceae</taxon>
        <taxon>Tessaracoccus</taxon>
    </lineage>
</organism>
<dbReference type="EMBL" id="MBQD01000024">
    <property type="protein sequence ID" value="OCL32069.1"/>
    <property type="molecule type" value="Genomic_DNA"/>
</dbReference>
<dbReference type="Gene3D" id="3.40.710.10">
    <property type="entry name" value="DD-peptidase/beta-lactamase superfamily"/>
    <property type="match status" value="1"/>
</dbReference>
<evidence type="ECO:0000256" key="2">
    <source>
        <dbReference type="ARBA" id="ARBA00007171"/>
    </source>
</evidence>
<keyword evidence="3" id="KW-0472">Membrane</keyword>
<evidence type="ECO:0008006" key="9">
    <source>
        <dbReference type="Google" id="ProtNLM"/>
    </source>
</evidence>
<comment type="caution">
    <text evidence="7">The sequence shown here is derived from an EMBL/GenBank/DDBJ whole genome shotgun (WGS) entry which is preliminary data.</text>
</comment>
<feature type="domain" description="NTF2-like N-terminal transpeptidase" evidence="6">
    <location>
        <begin position="37"/>
        <end position="114"/>
    </location>
</feature>
<reference evidence="8" key="1">
    <citation type="submission" date="2016-07" db="EMBL/GenBank/DDBJ databases">
        <authorList>
            <person name="Florea S."/>
            <person name="Webb J.S."/>
            <person name="Jaromczyk J."/>
            <person name="Schardl C.L."/>
        </authorList>
    </citation>
    <scope>NUCLEOTIDE SEQUENCE [LARGE SCALE GENOMIC DNA]</scope>
    <source>
        <strain evidence="8">IPBSL-7</strain>
    </source>
</reference>
<dbReference type="PANTHER" id="PTHR30627">
    <property type="entry name" value="PEPTIDOGLYCAN D,D-TRANSPEPTIDASE"/>
    <property type="match status" value="1"/>
</dbReference>
<dbReference type="InterPro" id="IPR007887">
    <property type="entry name" value="MecA_N"/>
</dbReference>
<dbReference type="Proteomes" id="UP000093501">
    <property type="component" value="Unassembled WGS sequence"/>
</dbReference>
<dbReference type="PANTHER" id="PTHR30627:SF24">
    <property type="entry name" value="PENICILLIN-BINDING PROTEIN 4B"/>
    <property type="match status" value="1"/>
</dbReference>
<dbReference type="SUPFAM" id="SSF56601">
    <property type="entry name" value="beta-lactamase/transpeptidase-like"/>
    <property type="match status" value="1"/>
</dbReference>
<comment type="subcellular location">
    <subcellularLocation>
        <location evidence="1">Membrane</location>
    </subcellularLocation>
</comment>
<dbReference type="AlphaFoldDB" id="A0A1C0AIX6"/>
<dbReference type="Pfam" id="PF00905">
    <property type="entry name" value="Transpeptidase"/>
    <property type="match status" value="1"/>
</dbReference>
<dbReference type="Pfam" id="PF05223">
    <property type="entry name" value="MecA_N"/>
    <property type="match status" value="1"/>
</dbReference>
<evidence type="ECO:0000259" key="6">
    <source>
        <dbReference type="Pfam" id="PF05223"/>
    </source>
</evidence>
<sequence length="601" mass="61538">MTRDDLPAADDAVAALAAALAAQDVSALPMVRPAADAQADLTEIFAGMDGIVPAVTAGPIAYEATDDVAVATLTMDYPLGVDGWTYTTEARFRYAGDQWRVDWEPTIVHPDLTPQTRLRHTRQEAKRAPINDREGIAIVEEGAMYEVGLDKGAVDQAEWETAAADLAALLKVDAAAYTRKVLANGPKAYVVAATMLQAEIPATITTVPGVLVREISAIIGPGGSFAAPLLGSVGAPTAEMIAESEGTLTELDRVGLSGLQSRYDEQLRGVPGIRIDAVARKSAAGASASPVPETTLFQQDPSVGTGITLTLDRDLQSKAEEILSGQAGMAALVVLSVADGAVLAAAQSPAGGTYPHVTFGKYAPGSTFKAVSALAMLRSGMTPTSTVNCAPSLTVGSYTFGNYSGYPSSALGRIPLTTAFAQSCNTAFAAAASSITGEQLHAAAGSLGVGTDYDVGFTSNFGTVEPGNSIDRAASMIGQGQVTMSPLGMATVAASIAAGKTTLPWLVQGTQASPTAAPLSAAEAQGLRTMMEATVSSGTGRSLQGLMKGAKTGTAQWGETGKLQTSAWMIAYNDTYAVASFVEVGDSGGTTAAPLITALFR</sequence>
<dbReference type="InterPro" id="IPR036138">
    <property type="entry name" value="PBP_dimer_sf"/>
</dbReference>
<evidence type="ECO:0000256" key="1">
    <source>
        <dbReference type="ARBA" id="ARBA00004370"/>
    </source>
</evidence>
<name>A0A1C0AIX6_9ACTN</name>
<keyword evidence="8" id="KW-1185">Reference proteome</keyword>
<evidence type="ECO:0000256" key="3">
    <source>
        <dbReference type="ARBA" id="ARBA00023136"/>
    </source>
</evidence>
<dbReference type="Pfam" id="PF03717">
    <property type="entry name" value="PBP_dimer"/>
    <property type="match status" value="1"/>
</dbReference>
<dbReference type="Gene3D" id="3.90.1310.10">
    <property type="entry name" value="Penicillin-binding protein 2a (Domain 2)"/>
    <property type="match status" value="1"/>
</dbReference>
<dbReference type="InterPro" id="IPR005311">
    <property type="entry name" value="PBP_dimer"/>
</dbReference>